<feature type="region of interest" description="Disordered" evidence="2">
    <location>
        <begin position="1852"/>
        <end position="1945"/>
    </location>
</feature>
<name>A0A8J5RHN7_9HYME</name>
<dbReference type="GO" id="GO:0005813">
    <property type="term" value="C:centrosome"/>
    <property type="evidence" value="ECO:0007669"/>
    <property type="project" value="InterPro"/>
</dbReference>
<reference evidence="3" key="1">
    <citation type="submission" date="2020-03" db="EMBL/GenBank/DDBJ databases">
        <authorList>
            <person name="Chebbi M.A."/>
            <person name="Drezen J.M."/>
        </authorList>
    </citation>
    <scope>NUCLEOTIDE SEQUENCE</scope>
    <source>
        <tissue evidence="3">Whole body</tissue>
    </source>
</reference>
<feature type="compositionally biased region" description="Basic and acidic residues" evidence="2">
    <location>
        <begin position="1928"/>
        <end position="1938"/>
    </location>
</feature>
<dbReference type="PANTHER" id="PTHR13958:SF3">
    <property type="entry name" value="CAP-GLY DOMAIN-CONTAINING PROTEIN-RELATED"/>
    <property type="match status" value="1"/>
</dbReference>
<feature type="compositionally biased region" description="Basic and acidic residues" evidence="2">
    <location>
        <begin position="1852"/>
        <end position="1864"/>
    </location>
</feature>
<dbReference type="GO" id="GO:0034453">
    <property type="term" value="P:microtubule anchoring"/>
    <property type="evidence" value="ECO:0007669"/>
    <property type="project" value="InterPro"/>
</dbReference>
<feature type="region of interest" description="Disordered" evidence="2">
    <location>
        <begin position="194"/>
        <end position="318"/>
    </location>
</feature>
<dbReference type="Proteomes" id="UP000729913">
    <property type="component" value="Unassembled WGS sequence"/>
</dbReference>
<dbReference type="GO" id="GO:0008017">
    <property type="term" value="F:microtubule binding"/>
    <property type="evidence" value="ECO:0007669"/>
    <property type="project" value="InterPro"/>
</dbReference>
<feature type="region of interest" description="Disordered" evidence="2">
    <location>
        <begin position="1449"/>
        <end position="1520"/>
    </location>
</feature>
<evidence type="ECO:0000256" key="2">
    <source>
        <dbReference type="SAM" id="MobiDB-lite"/>
    </source>
</evidence>
<evidence type="ECO:0008006" key="5">
    <source>
        <dbReference type="Google" id="ProtNLM"/>
    </source>
</evidence>
<keyword evidence="1" id="KW-0175">Coiled coil</keyword>
<accession>A0A8J5RHN7</accession>
<protein>
    <recommendedName>
        <fullName evidence="5">Centrosome-associated protein 350</fullName>
    </recommendedName>
</protein>
<evidence type="ECO:0000313" key="4">
    <source>
        <dbReference type="Proteomes" id="UP000729913"/>
    </source>
</evidence>
<feature type="coiled-coil region" evidence="1">
    <location>
        <begin position="1265"/>
        <end position="1375"/>
    </location>
</feature>
<sequence length="2628" mass="301168">MNDNEDLTDRQKNDELLKRQEIINDKAKLAEIKTNRNLYSTKQESNLIDNQLSSYRVQPYPFTFISAVKQKLAFAVQSENDNLNNKFQQYLMVNEVGKMDFTKPLKIVKSLPKTSDYSNPSRESTAQRKNLSSIQSIQQEEIILNKESNKISKSSDRVSKKLDFLLSQELLNEDIHLKTPDVPFQLFTRKKLEHTRDNSREKENRTKRIKKDDLNLSRESDSLAEETKRVKHSKHVSRRDVKDLISNSSVKSDRHSTNLMKNIDPVKKSKTTNFGLSNKKDEKKVRSSSLQSAKLSRDKSLEARGKTTRSESTSDRNYKLHDYITTRESSRLSNIDFQNQNSNGLLQNDDQQKYRNLLDSKQLKHQLTSKELYKKNLEKKKLSTNKLHHRPSGISVHESRSDDNELITKSDSIYTELSSQQIENKDEKITSTSNQNLTSINEFNSINGFKKVDTTQSSDEIFLDPRKISFRDHGNSPQDDFCNLITPDLNLVYRPKRKKDLQRKSFPNDDSIQGTIKQKSHSSNEKQDNVPLLHPTALHMQFQAELHLFDSYNESIRQVMDVENSLYNVKQNQERKKLQMQRLMHDTNDSSPITEKANEINNDHLMLKDDITTPEENKTSVQVAEVQTQTANDIATQTETLFTRDNNQPQLLHHEIINAPEYLSNPPKISLKTIEFDDFNQFEDISQPSKIRTMSEISLHETTSSIKTETGTEINISTRDVTCSFNKDIDLEMEQLIKDEKQMYDKIEMLFKSREKTLHDRTRKLVKLEEQKRALRDTGQDSRISSVKKKQRALLLKLQQEKDEMNRLKELHKLASQERKLMLQKQRNMFNPQMSTKNFLTKLKRSADCQSPRRLSGPMKGYNIRSNSSISSLIDSDKSQIDRSQLDEKLNISDVSVNDKINEKSFPDLETLTSSKIVDLKNNKYQKYFEESSNSSHLEISSSQKCHQMRTRKFEEKMPKSDLLCLKSYQLDLGSKLRMCQNSNNNVAVNKPVDNSPVVKCESNTLGDSSKKSKLRDKGDIIIDDDDNHEVIKGLKKIDKPIILERDSVKKSPYNQDSKANSKRKNTKTFKSKSSTNILAENISKSTLNLHSSNDIVKHKRSKFEKELMPLEDKYPQPIFEEISLNDSQNSFQALVKHSRVVKEKNNKLLRDIASERKAAENISAQHMIENSLIDCDNSNINIKDGDLQNLGNISTRSQVSTFTISRHSSGDSEKSYSRSVVIRSQQDHHFKTSKKLEQVLHAREAALNSRRNCVEDWIAWHAKLKAEENRVARMEEAALKLVTATANAFSCNDTTISSDTSDVEGRVELLAEKLAERRMEMVKLKKEARKQAKQRLKALEANLLNQITKYDKTINEMRKKLEQKRHSMKESDKLAIEAKSIADLKVPEIPIKRIEEIYRKNDLLRSCLETGSIGNNLIIKSNSNHNDQSTNLHVSESDDQINYSIKRVLEKNRSSTSTKNSSKKITKSTNLNDNEIDDKQLSTAIMSSDSTERKSVSFDSNDISPKSNTSTSIYSQRTNNTHNDKQLLKHSLHQETSENNGSIFSNKINLLNLNNNNLSEDINTLENDLKTLSELVSRFSKKSEEKSQSISNQPVNELSTLKDITENLSKSEVIQDEVTDKSREPEDVSDVLIIKTPTSNIQTAVESVSDEASTILPSKSVESKLSTEIDFEAKSKEILNVVEKSIISEHSKFSGNNFEITGAALEQSMLNLHKDNEALSSDFNSLEGDIKSISEIISKMTSSKNLSIAIDNVSSSDTSYDSYSPQSFHVPDLDLKKLDQNSQTTTEIIDSNVNDSIKNQDGKLSEQEFDYTTETVEEISDKITEYDENIDEELENSNRLIEDVEDDKIMTDTENICNKDTKNEISTSMHSKSNEFSQSLQNNSREGEQDDDDESSKEFNDDGTISNSFKVVSRDIDSHQLSQSNETFEHEHEEKNVTDSYYQKDLTNDTNTEESLFIPTGESTNIHELQSQLQKTTADSMQENDKSHGDELGDILDIIERDQNPEQPFESVGILSKINSNDGKENNSFYSNELNMTTDYEPVLQKITESLQSLERNIENRTRDKELGKVNSVEEKDLNFSEEIEKIDSKVELNEYLDEALDLLHEDSEEHSRKQLENNDKFIMPEVQNSKKLQSDKFNKIVSHTTQIRDPEYEDISEESLEVSEILDKSETFKSKPQKSNKMAERYEAVQQPDDVLRILDEITQKSLSSIIKEPVNRKPLNLTVQSPKYYSDDISDKDSEIKENTGVIIEEIDDIKSHLEINLKHSNERGKILCDKSDAPNKVGDDGDLAETPREISELEMDSPKDQNESCLDIEVLNDSLLVNDRNSSKLKELKSEIKSDGVLTTSEKDIEMMIDKLRASLNQPGLEVVDLNARLLRIEQLQIELQIKQLEAEEVSYYVREIPNKPPPPYTPPGIGSLSPESSPTLPLAIVPTNIDELTAFTEKATVIIFNAQQSGKDVMSLEVPPEINELNNDTNKVVKKDREVYNTFLFDLCKEAFAELYQSDYEKPGPSWTKPNVKTKPVIKIPKTIDELNEYVNKEVATLFGFKTKLQRENMVMRWSRKRRDRVDELLAREAQAEEDEWTKFHHDELAVKNELTVAILDTLIFETTNVVKTVYAKKRRIMF</sequence>
<feature type="region of interest" description="Disordered" evidence="2">
    <location>
        <begin position="499"/>
        <end position="529"/>
    </location>
</feature>
<feature type="compositionally biased region" description="Polar residues" evidence="2">
    <location>
        <begin position="1498"/>
        <end position="1520"/>
    </location>
</feature>
<organism evidence="3 4">
    <name type="scientific">Cotesia typhae</name>
    <dbReference type="NCBI Taxonomy" id="2053667"/>
    <lineage>
        <taxon>Eukaryota</taxon>
        <taxon>Metazoa</taxon>
        <taxon>Ecdysozoa</taxon>
        <taxon>Arthropoda</taxon>
        <taxon>Hexapoda</taxon>
        <taxon>Insecta</taxon>
        <taxon>Pterygota</taxon>
        <taxon>Neoptera</taxon>
        <taxon>Endopterygota</taxon>
        <taxon>Hymenoptera</taxon>
        <taxon>Apocrita</taxon>
        <taxon>Ichneumonoidea</taxon>
        <taxon>Braconidae</taxon>
        <taxon>Microgastrinae</taxon>
        <taxon>Cotesia</taxon>
    </lineage>
</organism>
<feature type="compositionally biased region" description="Basic and acidic residues" evidence="2">
    <location>
        <begin position="194"/>
        <end position="228"/>
    </location>
</feature>
<feature type="compositionally biased region" description="Polar residues" evidence="2">
    <location>
        <begin position="508"/>
        <end position="517"/>
    </location>
</feature>
<feature type="region of interest" description="Disordered" evidence="2">
    <location>
        <begin position="1791"/>
        <end position="1813"/>
    </location>
</feature>
<comment type="caution">
    <text evidence="3">The sequence shown here is derived from an EMBL/GenBank/DDBJ whole genome shotgun (WGS) entry which is preliminary data.</text>
</comment>
<feature type="coiled-coil region" evidence="1">
    <location>
        <begin position="1817"/>
        <end position="1848"/>
    </location>
</feature>
<feature type="compositionally biased region" description="Polar residues" evidence="2">
    <location>
        <begin position="112"/>
        <end position="131"/>
    </location>
</feature>
<gene>
    <name evidence="3" type="ORF">G9C98_002834</name>
</gene>
<dbReference type="InterPro" id="IPR028750">
    <property type="entry name" value="CEP350/CC187"/>
</dbReference>
<dbReference type="EMBL" id="JAAOIC020000016">
    <property type="protein sequence ID" value="KAG8041541.1"/>
    <property type="molecule type" value="Genomic_DNA"/>
</dbReference>
<feature type="compositionally biased region" description="Basic residues" evidence="2">
    <location>
        <begin position="1061"/>
        <end position="1071"/>
    </location>
</feature>
<dbReference type="OrthoDB" id="306254at2759"/>
<evidence type="ECO:0000313" key="3">
    <source>
        <dbReference type="EMBL" id="KAG8041541.1"/>
    </source>
</evidence>
<evidence type="ECO:0000256" key="1">
    <source>
        <dbReference type="SAM" id="Coils"/>
    </source>
</evidence>
<feature type="region of interest" description="Disordered" evidence="2">
    <location>
        <begin position="112"/>
        <end position="133"/>
    </location>
</feature>
<keyword evidence="4" id="KW-1185">Reference proteome</keyword>
<feature type="coiled-coil region" evidence="1">
    <location>
        <begin position="1549"/>
        <end position="1583"/>
    </location>
</feature>
<proteinExistence type="predicted"/>
<feature type="coiled-coil region" evidence="1">
    <location>
        <begin position="758"/>
        <end position="818"/>
    </location>
</feature>
<feature type="compositionally biased region" description="Polar residues" evidence="2">
    <location>
        <begin position="1865"/>
        <end position="1885"/>
    </location>
</feature>
<reference evidence="3" key="2">
    <citation type="submission" date="2021-04" db="EMBL/GenBank/DDBJ databases">
        <title>Genome-wide patterns of bracovirus chromosomal integration into multiple host tissues during parasitism.</title>
        <authorList>
            <person name="Chebbi M.A.C."/>
        </authorList>
    </citation>
    <scope>NUCLEOTIDE SEQUENCE</scope>
    <source>
        <tissue evidence="3">Whole body</tissue>
    </source>
</reference>
<feature type="region of interest" description="Disordered" evidence="2">
    <location>
        <begin position="1049"/>
        <end position="1075"/>
    </location>
</feature>
<feature type="compositionally biased region" description="Basic and acidic residues" evidence="2">
    <location>
        <begin position="295"/>
        <end position="318"/>
    </location>
</feature>
<dbReference type="PANTHER" id="PTHR13958">
    <property type="entry name" value="CENTROSOME-ASSOCIATED PROTEIN 350"/>
    <property type="match status" value="1"/>
</dbReference>